<dbReference type="OMA" id="PFFMREP"/>
<feature type="signal peptide" evidence="4">
    <location>
        <begin position="1"/>
        <end position="24"/>
    </location>
</feature>
<protein>
    <recommendedName>
        <fullName evidence="7">Tetratricopeptide repeat protein 17</fullName>
    </recommendedName>
</protein>
<evidence type="ECO:0000256" key="2">
    <source>
        <dbReference type="SAM" id="Coils"/>
    </source>
</evidence>
<evidence type="ECO:0000256" key="1">
    <source>
        <dbReference type="PROSITE-ProRule" id="PRU00339"/>
    </source>
</evidence>
<dbReference type="GeneID" id="111242787"/>
<dbReference type="OrthoDB" id="2115703at2759"/>
<evidence type="ECO:0008006" key="7">
    <source>
        <dbReference type="Google" id="ProtNLM"/>
    </source>
</evidence>
<evidence type="ECO:0000313" key="5">
    <source>
        <dbReference type="EnsemblMetazoa" id="XP_022647535"/>
    </source>
</evidence>
<feature type="coiled-coil region" evidence="2">
    <location>
        <begin position="55"/>
        <end position="92"/>
    </location>
</feature>
<keyword evidence="4" id="KW-0732">Signal</keyword>
<dbReference type="AlphaFoldDB" id="A0A7M7J7Z0"/>
<dbReference type="PROSITE" id="PS50005">
    <property type="entry name" value="TPR"/>
    <property type="match status" value="1"/>
</dbReference>
<dbReference type="EnsemblMetazoa" id="XM_022791800">
    <property type="protein sequence ID" value="XP_022647535"/>
    <property type="gene ID" value="LOC111242787"/>
</dbReference>
<evidence type="ECO:0000256" key="3">
    <source>
        <dbReference type="SAM" id="MobiDB-lite"/>
    </source>
</evidence>
<dbReference type="KEGG" id="vde:111242787"/>
<feature type="region of interest" description="Disordered" evidence="3">
    <location>
        <begin position="123"/>
        <end position="151"/>
    </location>
</feature>
<dbReference type="SUPFAM" id="SSF48452">
    <property type="entry name" value="TPR-like"/>
    <property type="match status" value="1"/>
</dbReference>
<feature type="coiled-coil region" evidence="2">
    <location>
        <begin position="337"/>
        <end position="367"/>
    </location>
</feature>
<organism evidence="5 6">
    <name type="scientific">Varroa destructor</name>
    <name type="common">Honeybee mite</name>
    <dbReference type="NCBI Taxonomy" id="109461"/>
    <lineage>
        <taxon>Eukaryota</taxon>
        <taxon>Metazoa</taxon>
        <taxon>Ecdysozoa</taxon>
        <taxon>Arthropoda</taxon>
        <taxon>Chelicerata</taxon>
        <taxon>Arachnida</taxon>
        <taxon>Acari</taxon>
        <taxon>Parasitiformes</taxon>
        <taxon>Mesostigmata</taxon>
        <taxon>Gamasina</taxon>
        <taxon>Dermanyssoidea</taxon>
        <taxon>Varroidae</taxon>
        <taxon>Varroa</taxon>
    </lineage>
</organism>
<dbReference type="GO" id="GO:0030041">
    <property type="term" value="P:actin filament polymerization"/>
    <property type="evidence" value="ECO:0007669"/>
    <property type="project" value="TreeGrafter"/>
</dbReference>
<feature type="compositionally biased region" description="Low complexity" evidence="3">
    <location>
        <begin position="396"/>
        <end position="429"/>
    </location>
</feature>
<dbReference type="InterPro" id="IPR011990">
    <property type="entry name" value="TPR-like_helical_dom_sf"/>
</dbReference>
<feature type="region of interest" description="Disordered" evidence="3">
    <location>
        <begin position="383"/>
        <end position="438"/>
    </location>
</feature>
<dbReference type="InParanoid" id="A0A7M7J7Z0"/>
<dbReference type="Proteomes" id="UP000594260">
    <property type="component" value="Unplaced"/>
</dbReference>
<dbReference type="GO" id="GO:0015629">
    <property type="term" value="C:actin cytoskeleton"/>
    <property type="evidence" value="ECO:0007669"/>
    <property type="project" value="TreeGrafter"/>
</dbReference>
<dbReference type="InterPro" id="IPR052630">
    <property type="entry name" value="TTC17"/>
</dbReference>
<name>A0A7M7J7Z0_VARDE</name>
<dbReference type="RefSeq" id="XP_022647535.1">
    <property type="nucleotide sequence ID" value="XM_022791800.1"/>
</dbReference>
<dbReference type="FunCoup" id="A0A7M7J7Z0">
    <property type="interactions" value="1"/>
</dbReference>
<proteinExistence type="predicted"/>
<sequence length="489" mass="54324">MTPFGFSTAFAATVFALCGPRADGISHWIASDEGEIRPQSPSIFALRSPGDLSTIQRQEERLENVKALRKELLQRKEEIDRCEEEAENTEDRLYAEDTDCQAAGIPLTELDLYVSTVVPFESSLQPNRENPSGGRRSGGNPDLESWNPQPDCTQHMNLDFSMHAFEHLMGVRERANLTMVPETGLHKAIAGGVNTDVEDLDYFGRRISQLLNTEANWTAFNLAALYWREKGSAHAAVECLRRALHVSPHEVKDVALISLANVLHRARLSDEAAIVVHAAIDIAPDNAICHFTLGNIYAVLAEYNKSEICYENMLRLQPEFRSARQRLHAVRCHAKVEAALERQHHQLQQVLEKLKEYQHRKELYVQLMGQLVEEAVPPSGWDGKDCNIYPSGSGSGSSSSTSDSSRSSGDSSQPNDSTRTSGATTGRGSRNVDGESSTNFGGDIGYCLGSPDQPLGFPFYDNMIDLQFNVRSQDRERARQSCVEKQQKS</sequence>
<reference evidence="5" key="1">
    <citation type="submission" date="2021-01" db="UniProtKB">
        <authorList>
            <consortium name="EnsemblMetazoa"/>
        </authorList>
    </citation>
    <scope>IDENTIFICATION</scope>
</reference>
<keyword evidence="6" id="KW-1185">Reference proteome</keyword>
<accession>A0A7M7J7Z0</accession>
<dbReference type="Gene3D" id="1.25.40.10">
    <property type="entry name" value="Tetratricopeptide repeat domain"/>
    <property type="match status" value="1"/>
</dbReference>
<evidence type="ECO:0000256" key="4">
    <source>
        <dbReference type="SAM" id="SignalP"/>
    </source>
</evidence>
<dbReference type="SMART" id="SM00028">
    <property type="entry name" value="TPR"/>
    <property type="match status" value="3"/>
</dbReference>
<dbReference type="GO" id="GO:0005737">
    <property type="term" value="C:cytoplasm"/>
    <property type="evidence" value="ECO:0007669"/>
    <property type="project" value="TreeGrafter"/>
</dbReference>
<feature type="chain" id="PRO_5029508694" description="Tetratricopeptide repeat protein 17" evidence="4">
    <location>
        <begin position="25"/>
        <end position="489"/>
    </location>
</feature>
<keyword evidence="1" id="KW-0802">TPR repeat</keyword>
<dbReference type="PANTHER" id="PTHR16091:SF1">
    <property type="entry name" value="TETRATRICOPEPTIDE REPEAT PROTEIN 17"/>
    <property type="match status" value="1"/>
</dbReference>
<dbReference type="InterPro" id="IPR019734">
    <property type="entry name" value="TPR_rpt"/>
</dbReference>
<feature type="repeat" description="TPR" evidence="1">
    <location>
        <begin position="287"/>
        <end position="320"/>
    </location>
</feature>
<keyword evidence="2" id="KW-0175">Coiled coil</keyword>
<dbReference type="PANTHER" id="PTHR16091">
    <property type="entry name" value="TTC17 PROTEIN"/>
    <property type="match status" value="1"/>
</dbReference>
<evidence type="ECO:0000313" key="6">
    <source>
        <dbReference type="Proteomes" id="UP000594260"/>
    </source>
</evidence>